<dbReference type="NCBIfam" id="TIGR04104">
    <property type="entry name" value="cxxc_20_cxxc"/>
    <property type="match status" value="1"/>
</dbReference>
<feature type="transmembrane region" description="Helical" evidence="1">
    <location>
        <begin position="91"/>
        <end position="108"/>
    </location>
</feature>
<dbReference type="Proteomes" id="UP001178322">
    <property type="component" value="Chromosome"/>
</dbReference>
<keyword evidence="1" id="KW-0812">Transmembrane</keyword>
<feature type="transmembrane region" description="Helical" evidence="1">
    <location>
        <begin position="40"/>
        <end position="60"/>
    </location>
</feature>
<evidence type="ECO:0000313" key="3">
    <source>
        <dbReference type="Proteomes" id="UP001178322"/>
    </source>
</evidence>
<keyword evidence="1" id="KW-1133">Transmembrane helix</keyword>
<sequence length="225" mass="26391">MNRFKEDMLKELQEVKLTAEKKQAIAQKARHKSIRRSSPWQYRVVLTTFTVFVISFVFLLSNKKDQQLGSQQATNIQQETWSILGLLDNDFVKGILIFSIFQLLALFLRRYLKKKKYGLPVCIQCGESWSKKQAHMLFWKNNAKPITCKHCGKKQYRTNKSMQLNGLVQLPLIQLLFLVNFNFNNILVGIAFYVLSIPVYHFILSPYIFALQENDPMKEPQKPLW</sequence>
<dbReference type="AlphaFoldDB" id="A0AAX3X4H5"/>
<keyword evidence="1" id="KW-0472">Membrane</keyword>
<evidence type="ECO:0000313" key="2">
    <source>
        <dbReference type="EMBL" id="WHY53617.1"/>
    </source>
</evidence>
<dbReference type="RefSeq" id="WP_283872025.1">
    <property type="nucleotide sequence ID" value="NZ_CP126101.1"/>
</dbReference>
<organism evidence="2 3">
    <name type="scientific">Lysinibacillus pakistanensis</name>
    <dbReference type="NCBI Taxonomy" id="759811"/>
    <lineage>
        <taxon>Bacteria</taxon>
        <taxon>Bacillati</taxon>
        <taxon>Bacillota</taxon>
        <taxon>Bacilli</taxon>
        <taxon>Bacillales</taxon>
        <taxon>Bacillaceae</taxon>
        <taxon>Lysinibacillus</taxon>
    </lineage>
</organism>
<gene>
    <name evidence="2" type="ORF">QNH24_10395</name>
</gene>
<proteinExistence type="predicted"/>
<evidence type="ECO:0008006" key="4">
    <source>
        <dbReference type="Google" id="ProtNLM"/>
    </source>
</evidence>
<feature type="transmembrane region" description="Helical" evidence="1">
    <location>
        <begin position="164"/>
        <end position="181"/>
    </location>
</feature>
<dbReference type="InterPro" id="IPR026369">
    <property type="entry name" value="CxxC_20_CxxC"/>
</dbReference>
<protein>
    <recommendedName>
        <fullName evidence="4">Cxxc_20_cxxc protein</fullName>
    </recommendedName>
</protein>
<dbReference type="EMBL" id="CP126101">
    <property type="protein sequence ID" value="WHY53617.1"/>
    <property type="molecule type" value="Genomic_DNA"/>
</dbReference>
<reference evidence="2" key="1">
    <citation type="submission" date="2023-05" db="EMBL/GenBank/DDBJ databases">
        <title>Comparative genomics of Bacillaceae isolates and their secondary metabolite potential.</title>
        <authorList>
            <person name="Song L."/>
            <person name="Nielsen L.J."/>
            <person name="Mohite O."/>
            <person name="Xu X."/>
            <person name="Weber T."/>
            <person name="Kovacs A.T."/>
        </authorList>
    </citation>
    <scope>NUCLEOTIDE SEQUENCE</scope>
    <source>
        <strain evidence="2">LY1</strain>
    </source>
</reference>
<feature type="transmembrane region" description="Helical" evidence="1">
    <location>
        <begin position="187"/>
        <end position="209"/>
    </location>
</feature>
<name>A0AAX3X4H5_9BACI</name>
<evidence type="ECO:0000256" key="1">
    <source>
        <dbReference type="SAM" id="Phobius"/>
    </source>
</evidence>
<accession>A0AAX3X4H5</accession>